<accession>A0A835DZY6</accession>
<evidence type="ECO:0000313" key="16">
    <source>
        <dbReference type="Proteomes" id="UP000636709"/>
    </source>
</evidence>
<dbReference type="InterPro" id="IPR046959">
    <property type="entry name" value="PRK1-6/SRF4-like"/>
</dbReference>
<keyword evidence="10" id="KW-0325">Glycoprotein</keyword>
<evidence type="ECO:0000313" key="15">
    <source>
        <dbReference type="EMBL" id="KAF8658644.1"/>
    </source>
</evidence>
<proteinExistence type="predicted"/>
<keyword evidence="7" id="KW-0067">ATP-binding</keyword>
<dbReference type="GO" id="GO:0005524">
    <property type="term" value="F:ATP binding"/>
    <property type="evidence" value="ECO:0007669"/>
    <property type="project" value="UniProtKB-KW"/>
</dbReference>
<feature type="transmembrane region" description="Helical" evidence="12">
    <location>
        <begin position="264"/>
        <end position="288"/>
    </location>
</feature>
<dbReference type="AlphaFoldDB" id="A0A835DZY6"/>
<evidence type="ECO:0000256" key="1">
    <source>
        <dbReference type="ARBA" id="ARBA00004370"/>
    </source>
</evidence>
<dbReference type="PANTHER" id="PTHR48007:SF64">
    <property type="entry name" value="POLLEN RECEPTOR-LIKE KINASE 1"/>
    <property type="match status" value="1"/>
</dbReference>
<dbReference type="Pfam" id="PF00560">
    <property type="entry name" value="LRR_1"/>
    <property type="match status" value="1"/>
</dbReference>
<keyword evidence="3 12" id="KW-0812">Transmembrane</keyword>
<gene>
    <name evidence="15" type="ORF">HU200_059110</name>
</gene>
<feature type="signal peptide" evidence="13">
    <location>
        <begin position="1"/>
        <end position="30"/>
    </location>
</feature>
<evidence type="ECO:0000256" key="4">
    <source>
        <dbReference type="ARBA" id="ARBA00022729"/>
    </source>
</evidence>
<evidence type="ECO:0000256" key="11">
    <source>
        <dbReference type="SAM" id="MobiDB-lite"/>
    </source>
</evidence>
<dbReference type="EMBL" id="JACEFO010002479">
    <property type="protein sequence ID" value="KAF8658644.1"/>
    <property type="molecule type" value="Genomic_DNA"/>
</dbReference>
<dbReference type="FunFam" id="3.80.10.10:FF:000041">
    <property type="entry name" value="LRR receptor-like serine/threonine-protein kinase ERECTA"/>
    <property type="match status" value="1"/>
</dbReference>
<dbReference type="InterPro" id="IPR011009">
    <property type="entry name" value="Kinase-like_dom_sf"/>
</dbReference>
<dbReference type="GO" id="GO:0004672">
    <property type="term" value="F:protein kinase activity"/>
    <property type="evidence" value="ECO:0007669"/>
    <property type="project" value="InterPro"/>
</dbReference>
<feature type="region of interest" description="Disordered" evidence="11">
    <location>
        <begin position="334"/>
        <end position="354"/>
    </location>
</feature>
<dbReference type="InterPro" id="IPR032675">
    <property type="entry name" value="LRR_dom_sf"/>
</dbReference>
<dbReference type="OrthoDB" id="418615at2759"/>
<evidence type="ECO:0000256" key="9">
    <source>
        <dbReference type="ARBA" id="ARBA00023136"/>
    </source>
</evidence>
<dbReference type="SUPFAM" id="SSF56112">
    <property type="entry name" value="Protein kinase-like (PK-like)"/>
    <property type="match status" value="1"/>
</dbReference>
<dbReference type="InterPro" id="IPR000719">
    <property type="entry name" value="Prot_kinase_dom"/>
</dbReference>
<evidence type="ECO:0000256" key="3">
    <source>
        <dbReference type="ARBA" id="ARBA00022692"/>
    </source>
</evidence>
<keyword evidence="9 12" id="KW-0472">Membrane</keyword>
<keyword evidence="16" id="KW-1185">Reference proteome</keyword>
<dbReference type="PROSITE" id="PS50011">
    <property type="entry name" value="PROTEIN_KINASE_DOM"/>
    <property type="match status" value="1"/>
</dbReference>
<organism evidence="15 16">
    <name type="scientific">Digitaria exilis</name>
    <dbReference type="NCBI Taxonomy" id="1010633"/>
    <lineage>
        <taxon>Eukaryota</taxon>
        <taxon>Viridiplantae</taxon>
        <taxon>Streptophyta</taxon>
        <taxon>Embryophyta</taxon>
        <taxon>Tracheophyta</taxon>
        <taxon>Spermatophyta</taxon>
        <taxon>Magnoliopsida</taxon>
        <taxon>Liliopsida</taxon>
        <taxon>Poales</taxon>
        <taxon>Poaceae</taxon>
        <taxon>PACMAD clade</taxon>
        <taxon>Panicoideae</taxon>
        <taxon>Panicodae</taxon>
        <taxon>Paniceae</taxon>
        <taxon>Anthephorinae</taxon>
        <taxon>Digitaria</taxon>
    </lineage>
</organism>
<sequence>MAGEVAGGGGRVLLAAVALVLATAAASAQAQSSEAHALRAFRAALQGPGGAPPGELSQWVTPTGGGPCAGDAPQWNRVKKCAGGRVVALNLEALSLQGAAPDLGLLAPLQGLRSLSLADNDLAGAFPDVSPLPALRSLFLSKNRLSGEISDGAFAALRGLRKLDVSSNGFTGAIPSSIATSSKLLDVNLSNNNFSGPVPDATSGKLVDVNLANNNFSGPVPDGLQNSGAKLHVEGNKFICGTQDGPPCPSSPPPAKSSSGSMNVLITIAIVVVAIGALLAIAGIFAAIRARRNEPRYAGGTETLGGSPDAAAKAIKITSAPAVKIEQAWHQQSGMDSGVVTPASAKRGGGGGRREDHGKLVFIQEGRARFGLEDLLRASAEVLGSGNFGASYKATLLDGPSLVVKRFKEMNSVGREDFAEHMRRLGRLVHPNLLPVVAYLYKKDEKLLVTDYMVNGSLAHVLHGARSTLPPLDWPKRLKIIKGVARGLAHLYEELPMLMVPHGHLKSSNVLLDATYEPVLSDYALAPVVTPQHAAQVMVAYKSPECAAAQGGGRPGRKSDVWSLGILILEVLTGKFPANYLRQGRAGRDDLAGWVNSVVREEWTGEVFDKDMRGTRSGEGEMVKMLQVGLGCCEPDVSRRWGIEEALARIEELRERDGGGDDSSTASSFVSDGEPAMAARHGEPLSHSSA</sequence>
<evidence type="ECO:0000256" key="2">
    <source>
        <dbReference type="ARBA" id="ARBA00022614"/>
    </source>
</evidence>
<feature type="domain" description="Protein kinase" evidence="14">
    <location>
        <begin position="377"/>
        <end position="653"/>
    </location>
</feature>
<evidence type="ECO:0000259" key="14">
    <source>
        <dbReference type="PROSITE" id="PS50011"/>
    </source>
</evidence>
<comment type="subcellular location">
    <subcellularLocation>
        <location evidence="1">Membrane</location>
    </subcellularLocation>
</comment>
<evidence type="ECO:0000256" key="8">
    <source>
        <dbReference type="ARBA" id="ARBA00022989"/>
    </source>
</evidence>
<dbReference type="Pfam" id="PF13855">
    <property type="entry name" value="LRR_8"/>
    <property type="match status" value="1"/>
</dbReference>
<reference evidence="15" key="1">
    <citation type="submission" date="2020-07" db="EMBL/GenBank/DDBJ databases">
        <title>Genome sequence and genetic diversity analysis of an under-domesticated orphan crop, white fonio (Digitaria exilis).</title>
        <authorList>
            <person name="Bennetzen J.L."/>
            <person name="Chen S."/>
            <person name="Ma X."/>
            <person name="Wang X."/>
            <person name="Yssel A.E.J."/>
            <person name="Chaluvadi S.R."/>
            <person name="Johnson M."/>
            <person name="Gangashetty P."/>
            <person name="Hamidou F."/>
            <person name="Sanogo M.D."/>
            <person name="Zwaenepoel A."/>
            <person name="Wallace J."/>
            <person name="Van De Peer Y."/>
            <person name="Van Deynze A."/>
        </authorList>
    </citation>
    <scope>NUCLEOTIDE SEQUENCE</scope>
    <source>
        <tissue evidence="15">Leaves</tissue>
    </source>
</reference>
<dbReference type="SUPFAM" id="SSF52058">
    <property type="entry name" value="L domain-like"/>
    <property type="match status" value="1"/>
</dbReference>
<evidence type="ECO:0000256" key="6">
    <source>
        <dbReference type="ARBA" id="ARBA00022741"/>
    </source>
</evidence>
<name>A0A835DZY6_9POAL</name>
<dbReference type="Gene3D" id="3.80.10.10">
    <property type="entry name" value="Ribonuclease Inhibitor"/>
    <property type="match status" value="1"/>
</dbReference>
<dbReference type="InterPro" id="IPR001611">
    <property type="entry name" value="Leu-rich_rpt"/>
</dbReference>
<keyword evidence="4 13" id="KW-0732">Signal</keyword>
<dbReference type="Gene3D" id="3.30.200.20">
    <property type="entry name" value="Phosphorylase Kinase, domain 1"/>
    <property type="match status" value="1"/>
</dbReference>
<dbReference type="Proteomes" id="UP000636709">
    <property type="component" value="Unassembled WGS sequence"/>
</dbReference>
<evidence type="ECO:0000256" key="7">
    <source>
        <dbReference type="ARBA" id="ARBA00022840"/>
    </source>
</evidence>
<keyword evidence="5" id="KW-0677">Repeat</keyword>
<dbReference type="Pfam" id="PF00069">
    <property type="entry name" value="Pkinase"/>
    <property type="match status" value="1"/>
</dbReference>
<dbReference type="FunFam" id="3.30.200.20:FF:000307">
    <property type="entry name" value="pollen receptor-like kinase 1"/>
    <property type="match status" value="1"/>
</dbReference>
<feature type="chain" id="PRO_5032465482" description="Protein kinase domain-containing protein" evidence="13">
    <location>
        <begin position="31"/>
        <end position="690"/>
    </location>
</feature>
<keyword evidence="6" id="KW-0547">Nucleotide-binding</keyword>
<evidence type="ECO:0000256" key="5">
    <source>
        <dbReference type="ARBA" id="ARBA00022737"/>
    </source>
</evidence>
<protein>
    <recommendedName>
        <fullName evidence="14">Protein kinase domain-containing protein</fullName>
    </recommendedName>
</protein>
<dbReference type="PANTHER" id="PTHR48007">
    <property type="entry name" value="LEUCINE-RICH REPEAT RECEPTOR-LIKE PROTEIN KINASE PXC1"/>
    <property type="match status" value="1"/>
</dbReference>
<feature type="region of interest" description="Disordered" evidence="11">
    <location>
        <begin position="653"/>
        <end position="690"/>
    </location>
</feature>
<evidence type="ECO:0000256" key="12">
    <source>
        <dbReference type="SAM" id="Phobius"/>
    </source>
</evidence>
<dbReference type="GO" id="GO:0016020">
    <property type="term" value="C:membrane"/>
    <property type="evidence" value="ECO:0007669"/>
    <property type="project" value="UniProtKB-SubCell"/>
</dbReference>
<keyword evidence="2" id="KW-0433">Leucine-rich repeat</keyword>
<keyword evidence="8 12" id="KW-1133">Transmembrane helix</keyword>
<dbReference type="Gene3D" id="1.10.510.10">
    <property type="entry name" value="Transferase(Phosphotransferase) domain 1"/>
    <property type="match status" value="1"/>
</dbReference>
<evidence type="ECO:0000256" key="10">
    <source>
        <dbReference type="ARBA" id="ARBA00023180"/>
    </source>
</evidence>
<comment type="caution">
    <text evidence="15">The sequence shown here is derived from an EMBL/GenBank/DDBJ whole genome shotgun (WGS) entry which is preliminary data.</text>
</comment>
<evidence type="ECO:0000256" key="13">
    <source>
        <dbReference type="SAM" id="SignalP"/>
    </source>
</evidence>